<gene>
    <name evidence="3" type="ORF">RMCC_2557</name>
</gene>
<dbReference type="EMBL" id="BCSY01000039">
    <property type="protein sequence ID" value="GAS95591.1"/>
    <property type="molecule type" value="Genomic_DNA"/>
</dbReference>
<dbReference type="NCBIfam" id="TIGR04529">
    <property type="entry name" value="MTB_hemophore"/>
    <property type="match status" value="1"/>
</dbReference>
<reference evidence="4" key="1">
    <citation type="journal article" date="2016" name="Genome Announc.">
        <title>Draft Genome Sequences of Five Rapidly Growing Mycobacterium Species, M. thermoresistibile, M. fortuitum subsp. acetamidolyticum, M. canariasense, M. brisbanense, and M. novocastrense.</title>
        <authorList>
            <person name="Katahira K."/>
            <person name="Ogura Y."/>
            <person name="Gotoh Y."/>
            <person name="Hayashi T."/>
        </authorList>
    </citation>
    <scope>NUCLEOTIDE SEQUENCE [LARGE SCALE GENOMIC DNA]</scope>
    <source>
        <strain evidence="4">JCM15298</strain>
    </source>
</reference>
<evidence type="ECO:0000313" key="3">
    <source>
        <dbReference type="EMBL" id="GAS95591.1"/>
    </source>
</evidence>
<evidence type="ECO:0000313" key="4">
    <source>
        <dbReference type="Proteomes" id="UP000069443"/>
    </source>
</evidence>
<feature type="signal peptide" evidence="1">
    <location>
        <begin position="1"/>
        <end position="32"/>
    </location>
</feature>
<comment type="caution">
    <text evidence="3">The sequence shown here is derived from an EMBL/GenBank/DDBJ whole genome shotgun (WGS) entry which is preliminary data.</text>
</comment>
<feature type="chain" id="PRO_5007090057" evidence="1">
    <location>
        <begin position="33"/>
        <end position="122"/>
    </location>
</feature>
<dbReference type="OrthoDB" id="7448035at2"/>
<proteinExistence type="predicted"/>
<name>A0A100WCB3_MYCCR</name>
<dbReference type="STRING" id="228230.RMCC_2557"/>
<feature type="domain" description="Haemophore haem-binding" evidence="2">
    <location>
        <begin position="41"/>
        <end position="117"/>
    </location>
</feature>
<dbReference type="Gene3D" id="1.20.20.20">
    <property type="entry name" value="Haemophore, haem-binding domain"/>
    <property type="match status" value="1"/>
</dbReference>
<accession>A0A100WCB3</accession>
<dbReference type="GO" id="GO:0020037">
    <property type="term" value="F:heme binding"/>
    <property type="evidence" value="ECO:0007669"/>
    <property type="project" value="InterPro"/>
</dbReference>
<sequence>MHVRPTRLAIGAGTLAASALFGLFGAIPSAFANQDPAADPPNCTAADLEGVRAGVSAATSAYLFTHPDVNNFFTSLKGLTREQTVAKVKTYMAQNPQTHDELVGIRQPLQDLKNRCGQAPGA</sequence>
<evidence type="ECO:0000259" key="2">
    <source>
        <dbReference type="Pfam" id="PF16525"/>
    </source>
</evidence>
<dbReference type="InterPro" id="IPR032407">
    <property type="entry name" value="MHB"/>
</dbReference>
<organism evidence="3 4">
    <name type="scientific">Mycolicibacterium canariasense</name>
    <name type="common">Mycobacterium canariasense</name>
    <dbReference type="NCBI Taxonomy" id="228230"/>
    <lineage>
        <taxon>Bacteria</taxon>
        <taxon>Bacillati</taxon>
        <taxon>Actinomycetota</taxon>
        <taxon>Actinomycetes</taxon>
        <taxon>Mycobacteriales</taxon>
        <taxon>Mycobacteriaceae</taxon>
        <taxon>Mycolicibacterium</taxon>
    </lineage>
</organism>
<keyword evidence="4" id="KW-1185">Reference proteome</keyword>
<evidence type="ECO:0000256" key="1">
    <source>
        <dbReference type="SAM" id="SignalP"/>
    </source>
</evidence>
<dbReference type="Proteomes" id="UP000069443">
    <property type="component" value="Unassembled WGS sequence"/>
</dbReference>
<dbReference type="InterPro" id="IPR038378">
    <property type="entry name" value="MHB_sf"/>
</dbReference>
<protein>
    <submittedName>
        <fullName evidence="3">Membrane protein</fullName>
    </submittedName>
</protein>
<reference evidence="4" key="2">
    <citation type="submission" date="2016-02" db="EMBL/GenBank/DDBJ databases">
        <title>Draft genome sequence of five rapidly growing Mycobacterium species.</title>
        <authorList>
            <person name="Katahira K."/>
            <person name="Gotou Y."/>
            <person name="Iida K."/>
            <person name="Ogura Y."/>
            <person name="Hayashi T."/>
        </authorList>
    </citation>
    <scope>NUCLEOTIDE SEQUENCE [LARGE SCALE GENOMIC DNA]</scope>
    <source>
        <strain evidence="4">JCM15298</strain>
    </source>
</reference>
<keyword evidence="1" id="KW-0732">Signal</keyword>
<dbReference type="AlphaFoldDB" id="A0A100WCB3"/>
<dbReference type="Pfam" id="PF16525">
    <property type="entry name" value="MHB"/>
    <property type="match status" value="1"/>
</dbReference>
<dbReference type="RefSeq" id="WP_062656760.1">
    <property type="nucleotide sequence ID" value="NZ_BCSY01000039.1"/>
</dbReference>